<sequence length="228" mass="23937">MAAMFKPPKVAPPTAPASAPCFIPFPIFCLSIAAPIPPVTAPVAAPFTAPYPISAPMFTKAPPLTPENWGSPAPANPPAIPPTTVPREISLPKIRFPATVLEVLFSKLYPRVCENALFANAPPIPPPIAPVTSPITTAFPKPFQNCPLPLIPDARYVAEYTAAEVAVPIKAPFNIAKPSTASVICSLPSGSKNITGLLAIALNGETPGMLWVYASTPNHLPRAAFPIR</sequence>
<dbReference type="AlphaFoldDB" id="R7ZVB8"/>
<evidence type="ECO:0000313" key="1">
    <source>
        <dbReference type="EMBL" id="EON78076.1"/>
    </source>
</evidence>
<evidence type="ECO:0000313" key="2">
    <source>
        <dbReference type="Proteomes" id="UP000013909"/>
    </source>
</evidence>
<comment type="caution">
    <text evidence="1">The sequence shown here is derived from an EMBL/GenBank/DDBJ whole genome shotgun (WGS) entry which is preliminary data.</text>
</comment>
<keyword evidence="2" id="KW-1185">Reference proteome</keyword>
<proteinExistence type="predicted"/>
<reference evidence="1 2" key="1">
    <citation type="submission" date="2013-02" db="EMBL/GenBank/DDBJ databases">
        <title>A novel strain isolated from Lonar lake, Maharashtra, India.</title>
        <authorList>
            <person name="Singh A."/>
        </authorList>
    </citation>
    <scope>NUCLEOTIDE SEQUENCE [LARGE SCALE GENOMIC DNA]</scope>
    <source>
        <strain evidence="1 2">AK24</strain>
    </source>
</reference>
<dbReference type="EMBL" id="AQHR01000041">
    <property type="protein sequence ID" value="EON78076.1"/>
    <property type="molecule type" value="Genomic_DNA"/>
</dbReference>
<dbReference type="Proteomes" id="UP000013909">
    <property type="component" value="Unassembled WGS sequence"/>
</dbReference>
<organism evidence="1 2">
    <name type="scientific">Lunatimonas lonarensis</name>
    <dbReference type="NCBI Taxonomy" id="1232681"/>
    <lineage>
        <taxon>Bacteria</taxon>
        <taxon>Pseudomonadati</taxon>
        <taxon>Bacteroidota</taxon>
        <taxon>Cytophagia</taxon>
        <taxon>Cytophagales</taxon>
        <taxon>Cyclobacteriaceae</taxon>
    </lineage>
</organism>
<protein>
    <submittedName>
        <fullName evidence="1">Uncharacterized protein</fullName>
    </submittedName>
</protein>
<gene>
    <name evidence="1" type="ORF">ADIS_1273</name>
</gene>
<name>R7ZVB8_9BACT</name>
<accession>R7ZVB8</accession>